<reference evidence="2" key="1">
    <citation type="journal article" date="2021" name="bioRxiv">
        <title>Whole Genome Assembly and Annotation of Northern Wild Rice, Zizania palustris L., Supports a Whole Genome Duplication in the Zizania Genus.</title>
        <authorList>
            <person name="Haas M."/>
            <person name="Kono T."/>
            <person name="Macchietto M."/>
            <person name="Millas R."/>
            <person name="McGilp L."/>
            <person name="Shao M."/>
            <person name="Duquette J."/>
            <person name="Hirsch C.N."/>
            <person name="Kimball J."/>
        </authorList>
    </citation>
    <scope>NUCLEOTIDE SEQUENCE</scope>
    <source>
        <tissue evidence="2">Fresh leaf tissue</tissue>
    </source>
</reference>
<dbReference type="EMBL" id="JAAALK010000082">
    <property type="protein sequence ID" value="KAG8088513.1"/>
    <property type="molecule type" value="Genomic_DNA"/>
</dbReference>
<keyword evidence="3" id="KW-1185">Reference proteome</keyword>
<feature type="compositionally biased region" description="Gly residues" evidence="1">
    <location>
        <begin position="16"/>
        <end position="26"/>
    </location>
</feature>
<comment type="caution">
    <text evidence="2">The sequence shown here is derived from an EMBL/GenBank/DDBJ whole genome shotgun (WGS) entry which is preliminary data.</text>
</comment>
<name>A0A8J6BRP3_ZIZPA</name>
<proteinExistence type="predicted"/>
<evidence type="ECO:0000313" key="2">
    <source>
        <dbReference type="EMBL" id="KAG8088513.1"/>
    </source>
</evidence>
<feature type="region of interest" description="Disordered" evidence="1">
    <location>
        <begin position="1"/>
        <end position="26"/>
    </location>
</feature>
<dbReference type="Proteomes" id="UP000729402">
    <property type="component" value="Unassembled WGS sequence"/>
</dbReference>
<reference evidence="2" key="2">
    <citation type="submission" date="2021-02" db="EMBL/GenBank/DDBJ databases">
        <authorList>
            <person name="Kimball J.A."/>
            <person name="Haas M.W."/>
            <person name="Macchietto M."/>
            <person name="Kono T."/>
            <person name="Duquette J."/>
            <person name="Shao M."/>
        </authorList>
    </citation>
    <scope>NUCLEOTIDE SEQUENCE</scope>
    <source>
        <tissue evidence="2">Fresh leaf tissue</tissue>
    </source>
</reference>
<dbReference type="OrthoDB" id="424823at2759"/>
<dbReference type="AlphaFoldDB" id="A0A8J6BRP3"/>
<evidence type="ECO:0000313" key="3">
    <source>
        <dbReference type="Proteomes" id="UP000729402"/>
    </source>
</evidence>
<dbReference type="PANTHER" id="PTHR23305:SF18">
    <property type="entry name" value="OBG-TYPE G DOMAIN-CONTAINING PROTEIN"/>
    <property type="match status" value="1"/>
</dbReference>
<evidence type="ECO:0000256" key="1">
    <source>
        <dbReference type="SAM" id="MobiDB-lite"/>
    </source>
</evidence>
<dbReference type="GO" id="GO:0005737">
    <property type="term" value="C:cytoplasm"/>
    <property type="evidence" value="ECO:0007669"/>
    <property type="project" value="TreeGrafter"/>
</dbReference>
<sequence length="149" mass="15818">MRYRWGDAATEEGEKAVGGGDGRSGGCGGQGGVEAWPCRCWLIVAEEAVAREDHGNADKGVEKGSRLAEVENGMAQAACFPFCAMNPNIGVVAIPDARQHVLSKFGKSQQMTPTSIELVDIADLVKGVSNGEVLIPEGLLFRRTVNLFL</sequence>
<gene>
    <name evidence="2" type="ORF">GUJ93_ZPchr0010g10911</name>
</gene>
<dbReference type="PANTHER" id="PTHR23305">
    <property type="entry name" value="OBG GTPASE FAMILY"/>
    <property type="match status" value="1"/>
</dbReference>
<protein>
    <submittedName>
        <fullName evidence="2">Uncharacterized protein</fullName>
    </submittedName>
</protein>
<accession>A0A8J6BRP3</accession>
<organism evidence="2 3">
    <name type="scientific">Zizania palustris</name>
    <name type="common">Northern wild rice</name>
    <dbReference type="NCBI Taxonomy" id="103762"/>
    <lineage>
        <taxon>Eukaryota</taxon>
        <taxon>Viridiplantae</taxon>
        <taxon>Streptophyta</taxon>
        <taxon>Embryophyta</taxon>
        <taxon>Tracheophyta</taxon>
        <taxon>Spermatophyta</taxon>
        <taxon>Magnoliopsida</taxon>
        <taxon>Liliopsida</taxon>
        <taxon>Poales</taxon>
        <taxon>Poaceae</taxon>
        <taxon>BOP clade</taxon>
        <taxon>Oryzoideae</taxon>
        <taxon>Oryzeae</taxon>
        <taxon>Zizaniinae</taxon>
        <taxon>Zizania</taxon>
    </lineage>
</organism>
<dbReference type="GO" id="GO:0016887">
    <property type="term" value="F:ATP hydrolysis activity"/>
    <property type="evidence" value="ECO:0007669"/>
    <property type="project" value="TreeGrafter"/>
</dbReference>